<dbReference type="AlphaFoldDB" id="A0A193GCP6"/>
<dbReference type="OrthoDB" id="27171at2"/>
<feature type="transmembrane region" description="Helical" evidence="2">
    <location>
        <begin position="20"/>
        <end position="42"/>
    </location>
</feature>
<dbReference type="InterPro" id="IPR032307">
    <property type="entry name" value="PepSY_TM-like_2"/>
</dbReference>
<proteinExistence type="predicted"/>
<evidence type="ECO:0000313" key="3">
    <source>
        <dbReference type="EMBL" id="ANN77226.1"/>
    </source>
</evidence>
<evidence type="ECO:0000256" key="2">
    <source>
        <dbReference type="SAM" id="Phobius"/>
    </source>
</evidence>
<dbReference type="Pfam" id="PF16357">
    <property type="entry name" value="PepSY_TM_like_2"/>
    <property type="match status" value="1"/>
</dbReference>
<reference evidence="3 4" key="1">
    <citation type="submission" date="2016-06" db="EMBL/GenBank/DDBJ databases">
        <title>Complete genome sequences of Bordetella bronchialis and Bordetella flabilis.</title>
        <authorList>
            <person name="LiPuma J.J."/>
            <person name="Spilker T."/>
        </authorList>
    </citation>
    <scope>NUCLEOTIDE SEQUENCE [LARGE SCALE GENOMIC DNA]</scope>
    <source>
        <strain evidence="3 4">AU10664</strain>
    </source>
</reference>
<name>A0A193GCP6_9BORD</name>
<evidence type="ECO:0000256" key="1">
    <source>
        <dbReference type="SAM" id="MobiDB-lite"/>
    </source>
</evidence>
<keyword evidence="4" id="KW-1185">Reference proteome</keyword>
<protein>
    <recommendedName>
        <fullName evidence="5">Peptidase</fullName>
    </recommendedName>
</protein>
<keyword evidence="2" id="KW-0472">Membrane</keyword>
<dbReference type="PANTHER" id="PTHR40115">
    <property type="entry name" value="INNER MEMBRANE PROTEIN WITH PEPSY TM HELIX"/>
    <property type="match status" value="1"/>
</dbReference>
<organism evidence="3 4">
    <name type="scientific">Bordetella flabilis</name>
    <dbReference type="NCBI Taxonomy" id="463014"/>
    <lineage>
        <taxon>Bacteria</taxon>
        <taxon>Pseudomonadati</taxon>
        <taxon>Pseudomonadota</taxon>
        <taxon>Betaproteobacteria</taxon>
        <taxon>Burkholderiales</taxon>
        <taxon>Alcaligenaceae</taxon>
        <taxon>Bordetella</taxon>
    </lineage>
</organism>
<dbReference type="PANTHER" id="PTHR40115:SF1">
    <property type="entry name" value="INNER MEMBRANE PROTEIN WITH PEPSY TM HELIX"/>
    <property type="match status" value="1"/>
</dbReference>
<feature type="transmembrane region" description="Helical" evidence="2">
    <location>
        <begin position="175"/>
        <end position="197"/>
    </location>
</feature>
<keyword evidence="2" id="KW-0812">Transmembrane</keyword>
<evidence type="ECO:0008006" key="5">
    <source>
        <dbReference type="Google" id="ProtNLM"/>
    </source>
</evidence>
<dbReference type="RefSeq" id="WP_066656323.1">
    <property type="nucleotide sequence ID" value="NZ_CBCSCL010000050.1"/>
</dbReference>
<feature type="transmembrane region" description="Helical" evidence="2">
    <location>
        <begin position="209"/>
        <end position="227"/>
    </location>
</feature>
<dbReference type="STRING" id="463014.BAU07_09010"/>
<feature type="compositionally biased region" description="Low complexity" evidence="1">
    <location>
        <begin position="76"/>
        <end position="91"/>
    </location>
</feature>
<evidence type="ECO:0000313" key="4">
    <source>
        <dbReference type="Proteomes" id="UP000091926"/>
    </source>
</evidence>
<dbReference type="KEGG" id="bfz:BAU07_09010"/>
<dbReference type="EMBL" id="CP016172">
    <property type="protein sequence ID" value="ANN77226.1"/>
    <property type="molecule type" value="Genomic_DNA"/>
</dbReference>
<dbReference type="Proteomes" id="UP000091926">
    <property type="component" value="Chromosome"/>
</dbReference>
<accession>A0A193GCP6</accession>
<sequence>MTARPAPSRRAYWLKKLHQWHWISSALCLLGMLAFAITGWTLNNAGLIESRPRVVSAQADLPGDLLRSLHAAAGAPSAAGAGSGTPSSPASRRNKVSRPLPDGVAQWLSERFDTRVPSDGAEWSSSELYISLPRPGGDAWMAVDMESGHVEYERTDRGAIAYLNDLHKGRHAGTAWSWFIDVFALACLVFSLTGLLLLKLHAGHRRATWPMVGLGVLVPVLLAATFIH</sequence>
<gene>
    <name evidence="3" type="ORF">BAU07_09010</name>
</gene>
<keyword evidence="2" id="KW-1133">Transmembrane helix</keyword>
<feature type="region of interest" description="Disordered" evidence="1">
    <location>
        <begin position="76"/>
        <end position="99"/>
    </location>
</feature>